<sequence>MKLKFGLKIKILNWAEQISREMSKDLKKAEDKRFLEIVDKIINKRRQI</sequence>
<evidence type="ECO:0000313" key="1">
    <source>
        <dbReference type="EMBL" id="KKL82487.1"/>
    </source>
</evidence>
<reference evidence="1" key="1">
    <citation type="journal article" date="2015" name="Nature">
        <title>Complex archaea that bridge the gap between prokaryotes and eukaryotes.</title>
        <authorList>
            <person name="Spang A."/>
            <person name="Saw J.H."/>
            <person name="Jorgensen S.L."/>
            <person name="Zaremba-Niedzwiedzka K."/>
            <person name="Martijn J."/>
            <person name="Lind A.E."/>
            <person name="van Eijk R."/>
            <person name="Schleper C."/>
            <person name="Guy L."/>
            <person name="Ettema T.J."/>
        </authorList>
    </citation>
    <scope>NUCLEOTIDE SEQUENCE</scope>
</reference>
<organism evidence="1">
    <name type="scientific">marine sediment metagenome</name>
    <dbReference type="NCBI Taxonomy" id="412755"/>
    <lineage>
        <taxon>unclassified sequences</taxon>
        <taxon>metagenomes</taxon>
        <taxon>ecological metagenomes</taxon>
    </lineage>
</organism>
<comment type="caution">
    <text evidence="1">The sequence shown here is derived from an EMBL/GenBank/DDBJ whole genome shotgun (WGS) entry which is preliminary data.</text>
</comment>
<gene>
    <name evidence="1" type="ORF">LCGC14_1984370</name>
</gene>
<dbReference type="AlphaFoldDB" id="A0A0F9I528"/>
<dbReference type="EMBL" id="LAZR01022265">
    <property type="protein sequence ID" value="KKL82487.1"/>
    <property type="molecule type" value="Genomic_DNA"/>
</dbReference>
<proteinExistence type="predicted"/>
<protein>
    <submittedName>
        <fullName evidence="1">Uncharacterized protein</fullName>
    </submittedName>
</protein>
<name>A0A0F9I528_9ZZZZ</name>
<accession>A0A0F9I528</accession>